<protein>
    <submittedName>
        <fullName evidence="2">Polyketide antibiotic transporter</fullName>
    </submittedName>
</protein>
<organism evidence="2 3">
    <name type="scientific">Candidatus Ruania gallistercoris</name>
    <dbReference type="NCBI Taxonomy" id="2838746"/>
    <lineage>
        <taxon>Bacteria</taxon>
        <taxon>Bacillati</taxon>
        <taxon>Actinomycetota</taxon>
        <taxon>Actinomycetes</taxon>
        <taxon>Micrococcales</taxon>
        <taxon>Ruaniaceae</taxon>
        <taxon>Ruania</taxon>
    </lineage>
</organism>
<feature type="transmembrane region" description="Helical" evidence="1">
    <location>
        <begin position="321"/>
        <end position="340"/>
    </location>
</feature>
<evidence type="ECO:0000313" key="3">
    <source>
        <dbReference type="Proteomes" id="UP000824037"/>
    </source>
</evidence>
<feature type="transmembrane region" description="Helical" evidence="1">
    <location>
        <begin position="40"/>
        <end position="58"/>
    </location>
</feature>
<reference evidence="2" key="1">
    <citation type="journal article" date="2021" name="PeerJ">
        <title>Extensive microbial diversity within the chicken gut microbiome revealed by metagenomics and culture.</title>
        <authorList>
            <person name="Gilroy R."/>
            <person name="Ravi A."/>
            <person name="Getino M."/>
            <person name="Pursley I."/>
            <person name="Horton D.L."/>
            <person name="Alikhan N.F."/>
            <person name="Baker D."/>
            <person name="Gharbi K."/>
            <person name="Hall N."/>
            <person name="Watson M."/>
            <person name="Adriaenssens E.M."/>
            <person name="Foster-Nyarko E."/>
            <person name="Jarju S."/>
            <person name="Secka A."/>
            <person name="Antonio M."/>
            <person name="Oren A."/>
            <person name="Chaudhuri R.R."/>
            <person name="La Ragione R."/>
            <person name="Hildebrand F."/>
            <person name="Pallen M.J."/>
        </authorList>
    </citation>
    <scope>NUCLEOTIDE SEQUENCE</scope>
    <source>
        <strain evidence="2">ChiGjej4B4-7305</strain>
    </source>
</reference>
<feature type="transmembrane region" description="Helical" evidence="1">
    <location>
        <begin position="450"/>
        <end position="471"/>
    </location>
</feature>
<keyword evidence="1" id="KW-0472">Membrane</keyword>
<name>A0A9D2EDT8_9MICO</name>
<dbReference type="AlphaFoldDB" id="A0A9D2EDT8"/>
<feature type="transmembrane region" description="Helical" evidence="1">
    <location>
        <begin position="259"/>
        <end position="280"/>
    </location>
</feature>
<sequence length="553" mass="57501">MSAATLSPTAHQGAAPRGRESLTGTATLLRFMLRRDRIRLPVWLIGISIFVPYLFATYQELFPTQADLTEMSAFMSGPMVGLLGGPGYGLGPDELSYVTVFNALYVLYLLLAAALLNILLVSRHTRVEEQTGRAELIRANVVGRHAPLAATTILAVAANVVLAVLVLTGLRAFDAPMTGAALVAAGIGLFGLVFAGVSITAVQISEYSRVASGIAGGVLGGAFVLRAAGDMAGEHGSALSWITPFAWSQQTRAFTDERWWPLGISAVVAVALIVTGFVLSTRRDLGAGLRATRRGRSAAGAWLSSPLALAWRLHRGSVRGWALGLVTAGLVYGSTAQPVADSFTDISGAFADMLTGGATDLLGGFLNMMVLMMVITVAVFVVLAVGKVRAEETEGRAEPVLATAVSRPIWLAGHLLVTAVAAVLLLVASCAAIGLLAAAGTGDWAMFGELVLAGLVYSPALLVVLGLAGALYGLHPRLLGIAAALVGFGALAALFGDLLELPQWLTAISPWQHTPGYPVAEVTALPLLIQSVVFLVLALVGVAAIGRRDLRSV</sequence>
<feature type="transmembrane region" description="Helical" evidence="1">
    <location>
        <begin position="409"/>
        <end position="438"/>
    </location>
</feature>
<keyword evidence="1" id="KW-1133">Transmembrane helix</keyword>
<proteinExistence type="predicted"/>
<feature type="transmembrane region" description="Helical" evidence="1">
    <location>
        <begin position="365"/>
        <end position="388"/>
    </location>
</feature>
<gene>
    <name evidence="2" type="ORF">H9815_06985</name>
</gene>
<dbReference type="EMBL" id="DXBY01000118">
    <property type="protein sequence ID" value="HIZ35506.1"/>
    <property type="molecule type" value="Genomic_DNA"/>
</dbReference>
<feature type="transmembrane region" description="Helical" evidence="1">
    <location>
        <begin position="478"/>
        <end position="496"/>
    </location>
</feature>
<reference evidence="2" key="2">
    <citation type="submission" date="2021-04" db="EMBL/GenBank/DDBJ databases">
        <authorList>
            <person name="Gilroy R."/>
        </authorList>
    </citation>
    <scope>NUCLEOTIDE SEQUENCE</scope>
    <source>
        <strain evidence="2">ChiGjej4B4-7305</strain>
    </source>
</reference>
<feature type="transmembrane region" description="Helical" evidence="1">
    <location>
        <begin position="527"/>
        <end position="546"/>
    </location>
</feature>
<feature type="transmembrane region" description="Helical" evidence="1">
    <location>
        <begin position="95"/>
        <end position="120"/>
    </location>
</feature>
<dbReference type="Proteomes" id="UP000824037">
    <property type="component" value="Unassembled WGS sequence"/>
</dbReference>
<keyword evidence="1" id="KW-0812">Transmembrane</keyword>
<feature type="transmembrane region" description="Helical" evidence="1">
    <location>
        <begin position="148"/>
        <end position="173"/>
    </location>
</feature>
<accession>A0A9D2EDT8</accession>
<feature type="transmembrane region" description="Helical" evidence="1">
    <location>
        <begin position="179"/>
        <end position="202"/>
    </location>
</feature>
<feature type="transmembrane region" description="Helical" evidence="1">
    <location>
        <begin position="209"/>
        <end position="229"/>
    </location>
</feature>
<evidence type="ECO:0000256" key="1">
    <source>
        <dbReference type="SAM" id="Phobius"/>
    </source>
</evidence>
<evidence type="ECO:0000313" key="2">
    <source>
        <dbReference type="EMBL" id="HIZ35506.1"/>
    </source>
</evidence>
<comment type="caution">
    <text evidence="2">The sequence shown here is derived from an EMBL/GenBank/DDBJ whole genome shotgun (WGS) entry which is preliminary data.</text>
</comment>